<sequence>GGRFGNNWSRFNDLRLYARGEQSVAKYKDELSINGDLSYLNLDWKPVAVLSKFVDIVVNGMTDKGYEIKSFASDPYAVSQRTEHAKGIAEDAFAASIIQKAKQQAGVDLKRTNIPEDQLPKTKEELELHMQLSYKQAIEIAEEELIENVFNYNKYDETKKRLAYDLTVLGIGAVKTDFNLANGITINYVDPANLVYSYTDDPNFEDIYYVGEVKSLSLEEIKKQFAYLTQSELEEIQKYSGNNNYRNNFYNYDYDRNLIQVLYFEYKTYNNQVFKIKETDQGLEKALEKDDTFDPPKSDNFNRVHRAIEVLYSGAKILGQEKMLKWELAENMTRPYSNQTKVQMNYAISAPRMYKGRIESVVSKCIGFADMIQLTHLKIQQVLSRMVPDGVYVDVDGLAEVDLGNGTNYNPAEALNMYFQTGSIVGRSLTQDGDPNRGK</sequence>
<gene>
    <name evidence="1" type="ORF">S01H1_10387</name>
</gene>
<accession>X0T5D6</accession>
<protein>
    <submittedName>
        <fullName evidence="1">Uncharacterized protein</fullName>
    </submittedName>
</protein>
<feature type="non-terminal residue" evidence="1">
    <location>
        <position position="439"/>
    </location>
</feature>
<proteinExistence type="predicted"/>
<feature type="non-terminal residue" evidence="1">
    <location>
        <position position="1"/>
    </location>
</feature>
<dbReference type="EMBL" id="BARS01005303">
    <property type="protein sequence ID" value="GAF71290.1"/>
    <property type="molecule type" value="Genomic_DNA"/>
</dbReference>
<reference evidence="1" key="1">
    <citation type="journal article" date="2014" name="Front. Microbiol.">
        <title>High frequency of phylogenetically diverse reductive dehalogenase-homologous genes in deep subseafloor sedimentary metagenomes.</title>
        <authorList>
            <person name="Kawai M."/>
            <person name="Futagami T."/>
            <person name="Toyoda A."/>
            <person name="Takaki Y."/>
            <person name="Nishi S."/>
            <person name="Hori S."/>
            <person name="Arai W."/>
            <person name="Tsubouchi T."/>
            <person name="Morono Y."/>
            <person name="Uchiyama I."/>
            <person name="Ito T."/>
            <person name="Fujiyama A."/>
            <person name="Inagaki F."/>
            <person name="Takami H."/>
        </authorList>
    </citation>
    <scope>NUCLEOTIDE SEQUENCE</scope>
    <source>
        <strain evidence="1">Expedition CK06-06</strain>
    </source>
</reference>
<organism evidence="1">
    <name type="scientific">marine sediment metagenome</name>
    <dbReference type="NCBI Taxonomy" id="412755"/>
    <lineage>
        <taxon>unclassified sequences</taxon>
        <taxon>metagenomes</taxon>
        <taxon>ecological metagenomes</taxon>
    </lineage>
</organism>
<dbReference type="AlphaFoldDB" id="X0T5D6"/>
<evidence type="ECO:0000313" key="1">
    <source>
        <dbReference type="EMBL" id="GAF71290.1"/>
    </source>
</evidence>
<name>X0T5D6_9ZZZZ</name>
<comment type="caution">
    <text evidence="1">The sequence shown here is derived from an EMBL/GenBank/DDBJ whole genome shotgun (WGS) entry which is preliminary data.</text>
</comment>